<evidence type="ECO:0000313" key="3">
    <source>
        <dbReference type="Proteomes" id="UP000635477"/>
    </source>
</evidence>
<reference evidence="2" key="1">
    <citation type="journal article" date="2020" name="BMC Genomics">
        <title>Correction to: Identification and distribution of gene clusters required for synthesis of sphingolipid metabolism inhibitors in diverse species of the filamentous fungus Fusarium.</title>
        <authorList>
            <person name="Kim H.S."/>
            <person name="Lohmar J.M."/>
            <person name="Busman M."/>
            <person name="Brown D.W."/>
            <person name="Naumann T.A."/>
            <person name="Divon H.H."/>
            <person name="Lysoe E."/>
            <person name="Uhlig S."/>
            <person name="Proctor R.H."/>
        </authorList>
    </citation>
    <scope>NUCLEOTIDE SEQUENCE</scope>
    <source>
        <strain evidence="2">NRRL 22465</strain>
    </source>
</reference>
<dbReference type="InterPro" id="IPR012334">
    <property type="entry name" value="Pectin_lyas_fold"/>
</dbReference>
<dbReference type="InterPro" id="IPR011050">
    <property type="entry name" value="Pectin_lyase_fold/virulence"/>
</dbReference>
<organism evidence="2 3">
    <name type="scientific">Fusarium zealandicum</name>
    <dbReference type="NCBI Taxonomy" id="1053134"/>
    <lineage>
        <taxon>Eukaryota</taxon>
        <taxon>Fungi</taxon>
        <taxon>Dikarya</taxon>
        <taxon>Ascomycota</taxon>
        <taxon>Pezizomycotina</taxon>
        <taxon>Sordariomycetes</taxon>
        <taxon>Hypocreomycetidae</taxon>
        <taxon>Hypocreales</taxon>
        <taxon>Nectriaceae</taxon>
        <taxon>Fusarium</taxon>
        <taxon>Fusarium staphyleae species complex</taxon>
    </lineage>
</organism>
<dbReference type="Gene3D" id="2.160.20.10">
    <property type="entry name" value="Single-stranded right-handed beta-helix, Pectin lyase-like"/>
    <property type="match status" value="1"/>
</dbReference>
<evidence type="ECO:0000256" key="1">
    <source>
        <dbReference type="SAM" id="SignalP"/>
    </source>
</evidence>
<protein>
    <recommendedName>
        <fullName evidence="4">Right handed beta helix domain-containing protein</fullName>
    </recommendedName>
</protein>
<keyword evidence="1" id="KW-0732">Signal</keyword>
<accession>A0A8H4UJZ9</accession>
<feature type="signal peptide" evidence="1">
    <location>
        <begin position="1"/>
        <end position="18"/>
    </location>
</feature>
<proteinExistence type="predicted"/>
<dbReference type="Proteomes" id="UP000635477">
    <property type="component" value="Unassembled WGS sequence"/>
</dbReference>
<dbReference type="AlphaFoldDB" id="A0A8H4UJZ9"/>
<reference evidence="2" key="2">
    <citation type="submission" date="2020-05" db="EMBL/GenBank/DDBJ databases">
        <authorList>
            <person name="Kim H.-S."/>
            <person name="Proctor R.H."/>
            <person name="Brown D.W."/>
        </authorList>
    </citation>
    <scope>NUCLEOTIDE SEQUENCE</scope>
    <source>
        <strain evidence="2">NRRL 22465</strain>
    </source>
</reference>
<name>A0A8H4UJZ9_9HYPO</name>
<gene>
    <name evidence="2" type="ORF">FZEAL_5374</name>
</gene>
<sequence length="383" mass="40143">MKFTSALVTVASLGFVTASPFSNANDPAGLEGIPRKVSVEGQDLLYPQTWHVKPRQSIQHAIKSASRGDHIVVEAGTYREQLTINKDGIELIGHGAILTPPKKAVKNQCSGLSGENTEVGICVIGTGVKLSAFQAEHRRVLSVKKPVKDVSVSGFDVRGFSGINIAVVGAKNARVVNNKLTDGAKYGALTLGSYDTFISNNKVTATLLGFIGICNDNFSGVLITKNHVANHIIGLCIQTPGADIQYNEVTASCFGAFVDPGVKGAKIRHNHFGPSNAACEKIGVSGIILDGAIKTLVRDNVIEGQKNGGTGAGIVVVDDECNKTGPELSLSCIILGRKAVSKDNLIIGNTLRDNDFDLFINTAGSGNVAKCNTCSTPAALCAM</sequence>
<comment type="caution">
    <text evidence="2">The sequence shown here is derived from an EMBL/GenBank/DDBJ whole genome shotgun (WGS) entry which is preliminary data.</text>
</comment>
<keyword evidence="3" id="KW-1185">Reference proteome</keyword>
<dbReference type="EMBL" id="JABEYC010000386">
    <property type="protein sequence ID" value="KAF4978213.1"/>
    <property type="molecule type" value="Genomic_DNA"/>
</dbReference>
<dbReference type="OrthoDB" id="3488255at2759"/>
<evidence type="ECO:0008006" key="4">
    <source>
        <dbReference type="Google" id="ProtNLM"/>
    </source>
</evidence>
<evidence type="ECO:0000313" key="2">
    <source>
        <dbReference type="EMBL" id="KAF4978213.1"/>
    </source>
</evidence>
<feature type="chain" id="PRO_5034223510" description="Right handed beta helix domain-containing protein" evidence="1">
    <location>
        <begin position="19"/>
        <end position="383"/>
    </location>
</feature>
<dbReference type="SUPFAM" id="SSF51126">
    <property type="entry name" value="Pectin lyase-like"/>
    <property type="match status" value="1"/>
</dbReference>